<evidence type="ECO:0000313" key="1">
    <source>
        <dbReference type="EMBL" id="KAI8561507.1"/>
    </source>
</evidence>
<keyword evidence="2" id="KW-1185">Reference proteome</keyword>
<reference evidence="1" key="1">
    <citation type="submission" date="2022-02" db="EMBL/GenBank/DDBJ databases">
        <title>Plant Genome Project.</title>
        <authorList>
            <person name="Zhang R.-G."/>
        </authorList>
    </citation>
    <scope>NUCLEOTIDE SEQUENCE</scope>
    <source>
        <strain evidence="1">AT1</strain>
    </source>
</reference>
<sequence length="354" mass="40456">MVKVKPWEGQAACIERFVWLCCYGVPLNGWSNSSFKAIGELWGTFISTDEPTLRLTLFAEAKMLVTTSEFKEIDEWINIEIEDKWYRVKVLEEPCDQPSVAEKLIPMAVPDYKKNDFSSHFFPGIHQKPQFSFNRTPVLPYKLYCTSQVNDVISLLIELELFLRSHYFFDQKIGLLNVDGYNSLLALFDNGVEEGFIKPSARHIILFASTAKVKMEVKGLLTNEYVARNDSVLALPDRIEDIPYQIGSKTYQMGLQLHPNKPVAGQVQLLVQKSRMIQSPLMEEDEDDELDEHVVDTDEGNEMDDEKHLAEIDAKFDKVNRTNKKGPYSSIFFKEARKMLNMAPILGIEVKGGT</sequence>
<name>A0ACC0P9W0_RHOML</name>
<dbReference type="Proteomes" id="UP001062846">
    <property type="component" value="Chromosome 4"/>
</dbReference>
<proteinExistence type="predicted"/>
<comment type="caution">
    <text evidence="1">The sequence shown here is derived from an EMBL/GenBank/DDBJ whole genome shotgun (WGS) entry which is preliminary data.</text>
</comment>
<gene>
    <name evidence="1" type="ORF">RHMOL_Rhmol04G0345400</name>
</gene>
<organism evidence="1 2">
    <name type="scientific">Rhododendron molle</name>
    <name type="common">Chinese azalea</name>
    <name type="synonym">Azalea mollis</name>
    <dbReference type="NCBI Taxonomy" id="49168"/>
    <lineage>
        <taxon>Eukaryota</taxon>
        <taxon>Viridiplantae</taxon>
        <taxon>Streptophyta</taxon>
        <taxon>Embryophyta</taxon>
        <taxon>Tracheophyta</taxon>
        <taxon>Spermatophyta</taxon>
        <taxon>Magnoliopsida</taxon>
        <taxon>eudicotyledons</taxon>
        <taxon>Gunneridae</taxon>
        <taxon>Pentapetalae</taxon>
        <taxon>asterids</taxon>
        <taxon>Ericales</taxon>
        <taxon>Ericaceae</taxon>
        <taxon>Ericoideae</taxon>
        <taxon>Rhodoreae</taxon>
        <taxon>Rhododendron</taxon>
    </lineage>
</organism>
<protein>
    <submittedName>
        <fullName evidence="1">Uncharacterized protein</fullName>
    </submittedName>
</protein>
<accession>A0ACC0P9W0</accession>
<dbReference type="EMBL" id="CM046391">
    <property type="protein sequence ID" value="KAI8561507.1"/>
    <property type="molecule type" value="Genomic_DNA"/>
</dbReference>
<evidence type="ECO:0000313" key="2">
    <source>
        <dbReference type="Proteomes" id="UP001062846"/>
    </source>
</evidence>